<dbReference type="EMBL" id="MN739325">
    <property type="protein sequence ID" value="QHS98850.1"/>
    <property type="molecule type" value="Genomic_DNA"/>
</dbReference>
<organism evidence="2">
    <name type="scientific">viral metagenome</name>
    <dbReference type="NCBI Taxonomy" id="1070528"/>
    <lineage>
        <taxon>unclassified sequences</taxon>
        <taxon>metagenomes</taxon>
        <taxon>organismal metagenomes</taxon>
    </lineage>
</organism>
<dbReference type="Gene3D" id="3.90.320.10">
    <property type="match status" value="1"/>
</dbReference>
<accession>A0A6C0C354</accession>
<dbReference type="CDD" id="cd22343">
    <property type="entry name" value="PDDEXK_lambda_exonuclease-like"/>
    <property type="match status" value="1"/>
</dbReference>
<dbReference type="InterPro" id="IPR011604">
    <property type="entry name" value="PDDEXK-like_dom_sf"/>
</dbReference>
<dbReference type="AlphaFoldDB" id="A0A6C0C354"/>
<evidence type="ECO:0000313" key="2">
    <source>
        <dbReference type="EMBL" id="QHS98850.1"/>
    </source>
</evidence>
<dbReference type="Pfam" id="PF09588">
    <property type="entry name" value="YqaJ"/>
    <property type="match status" value="1"/>
</dbReference>
<reference evidence="2" key="1">
    <citation type="journal article" date="2020" name="Nature">
        <title>Giant virus diversity and host interactions through global metagenomics.</title>
        <authorList>
            <person name="Schulz F."/>
            <person name="Roux S."/>
            <person name="Paez-Espino D."/>
            <person name="Jungbluth S."/>
            <person name="Walsh D.A."/>
            <person name="Denef V.J."/>
            <person name="McMahon K.D."/>
            <person name="Konstantinidis K.T."/>
            <person name="Eloe-Fadrosh E.A."/>
            <person name="Kyrpides N.C."/>
            <person name="Woyke T."/>
        </authorList>
    </citation>
    <scope>NUCLEOTIDE SEQUENCE</scope>
    <source>
        <strain evidence="2">GVMAG-M-3300020185-18</strain>
    </source>
</reference>
<name>A0A6C0C354_9ZZZZ</name>
<dbReference type="SUPFAM" id="SSF52980">
    <property type="entry name" value="Restriction endonuclease-like"/>
    <property type="match status" value="1"/>
</dbReference>
<dbReference type="InterPro" id="IPR051703">
    <property type="entry name" value="NF-kappa-B_Signaling_Reg"/>
</dbReference>
<evidence type="ECO:0000259" key="1">
    <source>
        <dbReference type="Pfam" id="PF09588"/>
    </source>
</evidence>
<dbReference type="InterPro" id="IPR019080">
    <property type="entry name" value="YqaJ_viral_recombinase"/>
</dbReference>
<protein>
    <recommendedName>
        <fullName evidence="1">YqaJ viral recombinase domain-containing protein</fullName>
    </recommendedName>
</protein>
<feature type="domain" description="YqaJ viral recombinase" evidence="1">
    <location>
        <begin position="136"/>
        <end position="268"/>
    </location>
</feature>
<dbReference type="PANTHER" id="PTHR46609">
    <property type="entry name" value="EXONUCLEASE, PHAGE-TYPE/RECB, C-TERMINAL DOMAIN-CONTAINING PROTEIN"/>
    <property type="match status" value="1"/>
</dbReference>
<dbReference type="InterPro" id="IPR011335">
    <property type="entry name" value="Restrct_endonuc-II-like"/>
</dbReference>
<sequence length="451" mass="53714">MSTYWDDLKTLTNIIDDIEVPKEEFDKYEEDFKESIMYFIDDFLRNNIKVLKDPCFNRILYEHIYNIITDLYKHQVNDYDFIDKALTEGLEYYFIYNKPRSYPNTFTKGKPDINLIKKKIKGYEAMEQPEQRTPAWFNFRWTCLTASSIWKALDSDSNKNQLILSKCKPINPKKYESVNTSSAIHNGHRFEPLSTMWYEDRYNTTIGEFGCIRHPTISFLGASPDGINIDPKSDRYGRALEIKNPVNRELTGIPKKDYWIQMQMQMEVWDLEECDFLETCFKCYDNEEEFDKDGVFNETKDGKLKGVIIQFFADGAPVYKYPPINCEKKEFDEWYDKIFDENTNLTWTQNIYWWLDSWSCVLVPRNKQWFKAVLPDFKKLWDTILKERESGYEHRKPRKRTKKQVPIIDMTEVNENMKLLFAELPDTPKVVNNTPIVKIRTESFNNSKSSQ</sequence>
<dbReference type="PANTHER" id="PTHR46609:SF6">
    <property type="entry name" value="EXONUCLEASE, PHAGE-TYPE_RECB, C-TERMINAL DOMAIN-CONTAINING PROTEIN-RELATED"/>
    <property type="match status" value="1"/>
</dbReference>
<proteinExistence type="predicted"/>